<proteinExistence type="predicted"/>
<feature type="region of interest" description="Disordered" evidence="1">
    <location>
        <begin position="119"/>
        <end position="143"/>
    </location>
</feature>
<dbReference type="EMBL" id="JAGEOJ010000025">
    <property type="protein sequence ID" value="MBO2454249.1"/>
    <property type="molecule type" value="Genomic_DNA"/>
</dbReference>
<evidence type="ECO:0000313" key="2">
    <source>
        <dbReference type="EMBL" id="MBO2454249.1"/>
    </source>
</evidence>
<comment type="caution">
    <text evidence="2">The sequence shown here is derived from an EMBL/GenBank/DDBJ whole genome shotgun (WGS) entry which is preliminary data.</text>
</comment>
<reference evidence="2" key="1">
    <citation type="submission" date="2021-03" db="EMBL/GenBank/DDBJ databases">
        <authorList>
            <person name="Kanchanasin P."/>
            <person name="Saeng-In P."/>
            <person name="Phongsopitanun W."/>
            <person name="Yuki M."/>
            <person name="Kudo T."/>
            <person name="Ohkuma M."/>
            <person name="Tanasupawat S."/>
        </authorList>
    </citation>
    <scope>NUCLEOTIDE SEQUENCE</scope>
    <source>
        <strain evidence="2">GKU 128</strain>
    </source>
</reference>
<dbReference type="AlphaFoldDB" id="A0A939PSF4"/>
<accession>A0A939PSF4</accession>
<evidence type="ECO:0000256" key="1">
    <source>
        <dbReference type="SAM" id="MobiDB-lite"/>
    </source>
</evidence>
<name>A0A939PSF4_9ACTN</name>
<dbReference type="Proteomes" id="UP000669179">
    <property type="component" value="Unassembled WGS sequence"/>
</dbReference>
<evidence type="ECO:0000313" key="3">
    <source>
        <dbReference type="Proteomes" id="UP000669179"/>
    </source>
</evidence>
<feature type="compositionally biased region" description="Basic and acidic residues" evidence="1">
    <location>
        <begin position="133"/>
        <end position="143"/>
    </location>
</feature>
<sequence length="143" mass="15965">MSEAATPSQVFMYHPPRSPAAYRQIVLYNTAGKKPVHAGRLVWQLCERCRQGSVYEISVGKGTRLDHFGRRAIKRALRDGPSFTWSMTQETAAIETLREVAADLGVAFAADLDGCRHIRAGRDGDPSDPESWDGPRPRLEREI</sequence>
<gene>
    <name evidence="2" type="ORF">J4573_44680</name>
</gene>
<protein>
    <submittedName>
        <fullName evidence="2">Uncharacterized protein</fullName>
    </submittedName>
</protein>
<dbReference type="RefSeq" id="WP_208262452.1">
    <property type="nucleotide sequence ID" value="NZ_JAGEOJ010000025.1"/>
</dbReference>
<keyword evidence="3" id="KW-1185">Reference proteome</keyword>
<organism evidence="2 3">
    <name type="scientific">Actinomadura barringtoniae</name>
    <dbReference type="NCBI Taxonomy" id="1427535"/>
    <lineage>
        <taxon>Bacteria</taxon>
        <taxon>Bacillati</taxon>
        <taxon>Actinomycetota</taxon>
        <taxon>Actinomycetes</taxon>
        <taxon>Streptosporangiales</taxon>
        <taxon>Thermomonosporaceae</taxon>
        <taxon>Actinomadura</taxon>
    </lineage>
</organism>